<organism evidence="4 5">
    <name type="scientific">Sphingomonas insulae</name>
    <dbReference type="NCBI Taxonomy" id="424800"/>
    <lineage>
        <taxon>Bacteria</taxon>
        <taxon>Pseudomonadati</taxon>
        <taxon>Pseudomonadota</taxon>
        <taxon>Alphaproteobacteria</taxon>
        <taxon>Sphingomonadales</taxon>
        <taxon>Sphingomonadaceae</taxon>
        <taxon>Sphingomonas</taxon>
    </lineage>
</organism>
<dbReference type="InterPro" id="IPR049053">
    <property type="entry name" value="AFCA-like_C"/>
</dbReference>
<evidence type="ECO:0000259" key="2">
    <source>
        <dbReference type="Pfam" id="PF21307"/>
    </source>
</evidence>
<dbReference type="InterPro" id="IPR012341">
    <property type="entry name" value="6hp_glycosidase-like_sf"/>
</dbReference>
<dbReference type="Gene3D" id="1.50.10.10">
    <property type="match status" value="1"/>
</dbReference>
<gene>
    <name evidence="4" type="ORF">GCM10009102_05050</name>
</gene>
<dbReference type="InterPro" id="IPR054363">
    <property type="entry name" value="GH95_cat"/>
</dbReference>
<dbReference type="Pfam" id="PF21307">
    <property type="entry name" value="Glyco_hydro_95_C"/>
    <property type="match status" value="1"/>
</dbReference>
<evidence type="ECO:0000313" key="4">
    <source>
        <dbReference type="EMBL" id="GAA0659610.1"/>
    </source>
</evidence>
<evidence type="ECO:0000313" key="5">
    <source>
        <dbReference type="Proteomes" id="UP001500238"/>
    </source>
</evidence>
<name>A0ABP3SWT2_9SPHN</name>
<sequence>MHCDGSSTPCFKATRHGPAALSCRIGLTSPLRANVRATGATLVLAGKAPTISKPVYDDVADPVVYSDRDGLGMRFAAILEVRTDGHVTTHSGTLEVADARDIEIRIAVATGFRSFDTAPDLSAEAVEAAATATLRRAARHGHARLRTRHVEDHRSLFRRVALDLGPARQSAPTDRRRVADEGTPDPALAALLFDFGRYLLIASSRPGTQPATLQGIWNDAVRPPWSCNYTTNINLQMNYWPAESCGLADCHTPLIDLIERLAVTGARTARDYYGLPGWCLHHNTDLWAMTNPVGEGRGDPNWANWPMGAPWLAQHLWDHYAFGGDIGYLRDRAWPLMRGAAMFCAAWLVPHPHDGRLTTAPSISPENLFIAPDGRPAAISAGCTMDLALIRELFGNCITAARRLGVDRTFAAQLAALVPRLEPYRIGSHGQLQEWAEDFAEQDVGHRHISHLYPCYPGSAMSPHATPGWAEAVRASMARREAHGGAATGWSRAWATAIWARLGDGRRAGESIRLFVRDSLVGNLLDTHPAPGHAVFQIDGNFGITAAIAEMLMQSHNGVIAVLPAIPPGWDRGSVTGLRARGGATLDIAWVRDAVTVRIVVPFETLRLRPPPGFAFSDSRNGDDTVDLPARGKPYSLSAHRRGGEPIPP</sequence>
<accession>A0ABP3SWT2</accession>
<evidence type="ECO:0000259" key="3">
    <source>
        <dbReference type="Pfam" id="PF22124"/>
    </source>
</evidence>
<comment type="caution">
    <text evidence="4">The sequence shown here is derived from an EMBL/GenBank/DDBJ whole genome shotgun (WGS) entry which is preliminary data.</text>
</comment>
<dbReference type="PANTHER" id="PTHR31084">
    <property type="entry name" value="ALPHA-L-FUCOSIDASE 2"/>
    <property type="match status" value="1"/>
</dbReference>
<dbReference type="InterPro" id="IPR008928">
    <property type="entry name" value="6-hairpin_glycosidase_sf"/>
</dbReference>
<feature type="domain" description="Alpha fucosidase A-like C-terminal" evidence="2">
    <location>
        <begin position="554"/>
        <end position="596"/>
    </location>
</feature>
<reference evidence="5" key="1">
    <citation type="journal article" date="2019" name="Int. J. Syst. Evol. Microbiol.">
        <title>The Global Catalogue of Microorganisms (GCM) 10K type strain sequencing project: providing services to taxonomists for standard genome sequencing and annotation.</title>
        <authorList>
            <consortium name="The Broad Institute Genomics Platform"/>
            <consortium name="The Broad Institute Genome Sequencing Center for Infectious Disease"/>
            <person name="Wu L."/>
            <person name="Ma J."/>
        </authorList>
    </citation>
    <scope>NUCLEOTIDE SEQUENCE [LARGE SCALE GENOMIC DNA]</scope>
    <source>
        <strain evidence="5">JCM 14603</strain>
    </source>
</reference>
<proteinExistence type="predicted"/>
<protein>
    <recommendedName>
        <fullName evidence="6">Glycoside hydrolase family 95 protein</fullName>
    </recommendedName>
</protein>
<keyword evidence="5" id="KW-1185">Reference proteome</keyword>
<evidence type="ECO:0008006" key="6">
    <source>
        <dbReference type="Google" id="ProtNLM"/>
    </source>
</evidence>
<dbReference type="PANTHER" id="PTHR31084:SF0">
    <property type="entry name" value="ALPHA-L-FUCOSIDASE 2"/>
    <property type="match status" value="1"/>
</dbReference>
<evidence type="ECO:0000256" key="1">
    <source>
        <dbReference type="SAM" id="MobiDB-lite"/>
    </source>
</evidence>
<dbReference type="Proteomes" id="UP001500238">
    <property type="component" value="Unassembled WGS sequence"/>
</dbReference>
<dbReference type="RefSeq" id="WP_338112596.1">
    <property type="nucleotide sequence ID" value="NZ_BAAAES010000002.1"/>
</dbReference>
<dbReference type="EMBL" id="BAAAES010000002">
    <property type="protein sequence ID" value="GAA0659610.1"/>
    <property type="molecule type" value="Genomic_DNA"/>
</dbReference>
<feature type="domain" description="Glycosyl hydrolase family 95 catalytic" evidence="3">
    <location>
        <begin position="143"/>
        <end position="552"/>
    </location>
</feature>
<feature type="region of interest" description="Disordered" evidence="1">
    <location>
        <begin position="612"/>
        <end position="649"/>
    </location>
</feature>
<dbReference type="Pfam" id="PF22124">
    <property type="entry name" value="Glyco_hydro_95_cat"/>
    <property type="match status" value="1"/>
</dbReference>
<dbReference type="SUPFAM" id="SSF48208">
    <property type="entry name" value="Six-hairpin glycosidases"/>
    <property type="match status" value="1"/>
</dbReference>